<dbReference type="SUPFAM" id="SSF54001">
    <property type="entry name" value="Cysteine proteinases"/>
    <property type="match status" value="1"/>
</dbReference>
<feature type="domain" description="KY-like immunoglobulin-like" evidence="1">
    <location>
        <begin position="207"/>
        <end position="336"/>
    </location>
</feature>
<dbReference type="PANTHER" id="PTHR47020:SF1">
    <property type="entry name" value="HILLARIN"/>
    <property type="match status" value="1"/>
</dbReference>
<dbReference type="InterPro" id="IPR056564">
    <property type="entry name" value="Ig-like_KY"/>
</dbReference>
<gene>
    <name evidence="2" type="ORF">NP493_539g01015</name>
</gene>
<dbReference type="Pfam" id="PF23265">
    <property type="entry name" value="Ig-like_KY"/>
    <property type="match status" value="1"/>
</dbReference>
<dbReference type="PANTHER" id="PTHR47020">
    <property type="entry name" value="HILLARIN"/>
    <property type="match status" value="1"/>
</dbReference>
<comment type="caution">
    <text evidence="2">The sequence shown here is derived from an EMBL/GenBank/DDBJ whole genome shotgun (WGS) entry which is preliminary data.</text>
</comment>
<organism evidence="2 3">
    <name type="scientific">Ridgeia piscesae</name>
    <name type="common">Tubeworm</name>
    <dbReference type="NCBI Taxonomy" id="27915"/>
    <lineage>
        <taxon>Eukaryota</taxon>
        <taxon>Metazoa</taxon>
        <taxon>Spiralia</taxon>
        <taxon>Lophotrochozoa</taxon>
        <taxon>Annelida</taxon>
        <taxon>Polychaeta</taxon>
        <taxon>Sedentaria</taxon>
        <taxon>Canalipalpata</taxon>
        <taxon>Sabellida</taxon>
        <taxon>Siboglinidae</taxon>
        <taxon>Ridgeia</taxon>
    </lineage>
</organism>
<proteinExistence type="predicted"/>
<dbReference type="EMBL" id="JAODUO010000539">
    <property type="protein sequence ID" value="KAK2178535.1"/>
    <property type="molecule type" value="Genomic_DNA"/>
</dbReference>
<evidence type="ECO:0000313" key="2">
    <source>
        <dbReference type="EMBL" id="KAK2178535.1"/>
    </source>
</evidence>
<keyword evidence="3" id="KW-1185">Reference proteome</keyword>
<dbReference type="Proteomes" id="UP001209878">
    <property type="component" value="Unassembled WGS sequence"/>
</dbReference>
<dbReference type="InterPro" id="IPR053041">
    <property type="entry name" value="Transglut-like_Superfamily_Mod"/>
</dbReference>
<sequence>MHLLQPPRELLYGSYAPLAKYLTRSCRSDVSRVAVLFQWTTSRNYNDIDSYRQEVVDPDSPLKGFLDIADKKNNHAHFFTRLCRAAGIACVVISGVTKNGSYVVGERRLRRKQERRAQWNAVLVDGEWRLLDVLWASCALVRRRVAGWALIDVDGERLAGEQEDDSPGEKRYRNNEFFFLTDPDQFVCTHLPNDPAWQLLPNPLSVKQFETFFYVRERFFDLGLTMVMDSQRSCVVKTTDAEVTIAFGLPTSPVARAQFRYLLFRDQEEDASGENEVAPSRASVFFHQSDERISYTCRMEEVGRYRMDIFGRHTDRHDRMDLVCSYIIVCESTTGRRLPAVSDIGWGPGPTLDEAGLIAVTHDSGIIYADSSEITLVHLKTTDKHMVFWHCLKHDTLRGHACIASHTAHAR</sequence>
<dbReference type="Gene3D" id="3.10.620.30">
    <property type="match status" value="1"/>
</dbReference>
<reference evidence="2" key="1">
    <citation type="journal article" date="2023" name="Mol. Biol. Evol.">
        <title>Third-Generation Sequencing Reveals the Adaptive Role of the Epigenome in Three Deep-Sea Polychaetes.</title>
        <authorList>
            <person name="Perez M."/>
            <person name="Aroh O."/>
            <person name="Sun Y."/>
            <person name="Lan Y."/>
            <person name="Juniper S.K."/>
            <person name="Young C.R."/>
            <person name="Angers B."/>
            <person name="Qian P.Y."/>
        </authorList>
    </citation>
    <scope>NUCLEOTIDE SEQUENCE</scope>
    <source>
        <strain evidence="2">R07B-5</strain>
    </source>
</reference>
<accession>A0AAD9KWC6</accession>
<evidence type="ECO:0000259" key="1">
    <source>
        <dbReference type="Pfam" id="PF23265"/>
    </source>
</evidence>
<evidence type="ECO:0000313" key="3">
    <source>
        <dbReference type="Proteomes" id="UP001209878"/>
    </source>
</evidence>
<protein>
    <recommendedName>
        <fullName evidence="1">KY-like immunoglobulin-like domain-containing protein</fullName>
    </recommendedName>
</protein>
<name>A0AAD9KWC6_RIDPI</name>
<dbReference type="AlphaFoldDB" id="A0AAD9KWC6"/>
<dbReference type="InterPro" id="IPR038765">
    <property type="entry name" value="Papain-like_cys_pep_sf"/>
</dbReference>